<sequence length="131" mass="14046">MNFKMTLGQCALASVLFGCASTPVMNATEREKYLAQFVGQSSSYIQSHLDLAKLGYQNATAPFVQQNTLSYTVIRPISIPIPMAQNPALGAGAGTAVPIPTQSYDASLQCEIRFQLQNQIATAVQLSGRTC</sequence>
<feature type="chain" id="PRO_5017302537" description="Lipoprotein" evidence="1">
    <location>
        <begin position="27"/>
        <end position="131"/>
    </location>
</feature>
<evidence type="ECO:0000313" key="3">
    <source>
        <dbReference type="Proteomes" id="UP000281084"/>
    </source>
</evidence>
<dbReference type="AlphaFoldDB" id="A0A3A8G4H3"/>
<organism evidence="2 3">
    <name type="scientific">Acinetobacter cumulans</name>
    <dbReference type="NCBI Taxonomy" id="2136182"/>
    <lineage>
        <taxon>Bacteria</taxon>
        <taxon>Pseudomonadati</taxon>
        <taxon>Pseudomonadota</taxon>
        <taxon>Gammaproteobacteria</taxon>
        <taxon>Moraxellales</taxon>
        <taxon>Moraxellaceae</taxon>
        <taxon>Acinetobacter</taxon>
    </lineage>
</organism>
<feature type="signal peptide" evidence="1">
    <location>
        <begin position="1"/>
        <end position="26"/>
    </location>
</feature>
<evidence type="ECO:0008006" key="4">
    <source>
        <dbReference type="Google" id="ProtNLM"/>
    </source>
</evidence>
<evidence type="ECO:0000313" key="2">
    <source>
        <dbReference type="EMBL" id="RKG54042.1"/>
    </source>
</evidence>
<gene>
    <name evidence="2" type="ORF">D7V64_05885</name>
</gene>
<dbReference type="RefSeq" id="WP_117006827.1">
    <property type="nucleotide sequence ID" value="NZ_RAXW01000011.1"/>
</dbReference>
<dbReference type="PROSITE" id="PS51257">
    <property type="entry name" value="PROKAR_LIPOPROTEIN"/>
    <property type="match status" value="1"/>
</dbReference>
<dbReference type="EMBL" id="RAXZ01000005">
    <property type="protein sequence ID" value="RKG54042.1"/>
    <property type="molecule type" value="Genomic_DNA"/>
</dbReference>
<name>A0A3A8G4H3_9GAMM</name>
<keyword evidence="1" id="KW-0732">Signal</keyword>
<reference evidence="2 3" key="1">
    <citation type="submission" date="2018-09" db="EMBL/GenBank/DDBJ databases">
        <title>The draft genome of Acinetobacter spp. strains.</title>
        <authorList>
            <person name="Qin J."/>
            <person name="Feng Y."/>
            <person name="Zong Z."/>
        </authorList>
    </citation>
    <scope>NUCLEOTIDE SEQUENCE [LARGE SCALE GENOMIC DNA]</scope>
    <source>
        <strain evidence="2 3">WCHAc060002</strain>
    </source>
</reference>
<protein>
    <recommendedName>
        <fullName evidence="4">Lipoprotein</fullName>
    </recommendedName>
</protein>
<comment type="caution">
    <text evidence="2">The sequence shown here is derived from an EMBL/GenBank/DDBJ whole genome shotgun (WGS) entry which is preliminary data.</text>
</comment>
<dbReference type="Proteomes" id="UP000281084">
    <property type="component" value="Unassembled WGS sequence"/>
</dbReference>
<proteinExistence type="predicted"/>
<accession>A0A3A8G4H3</accession>
<evidence type="ECO:0000256" key="1">
    <source>
        <dbReference type="SAM" id="SignalP"/>
    </source>
</evidence>